<dbReference type="STRING" id="431943.CKL_0349"/>
<keyword evidence="4" id="KW-1185">Reference proteome</keyword>
<dbReference type="GO" id="GO:0003677">
    <property type="term" value="F:DNA binding"/>
    <property type="evidence" value="ECO:0007669"/>
    <property type="project" value="UniProtKB-KW"/>
</dbReference>
<dbReference type="SUPFAM" id="SSF47413">
    <property type="entry name" value="lambda repressor-like DNA-binding domains"/>
    <property type="match status" value="1"/>
</dbReference>
<dbReference type="eggNOG" id="COG1476">
    <property type="taxonomic scope" value="Bacteria"/>
</dbReference>
<dbReference type="Gene3D" id="1.10.260.40">
    <property type="entry name" value="lambda repressor-like DNA-binding domains"/>
    <property type="match status" value="1"/>
</dbReference>
<dbReference type="PROSITE" id="PS50943">
    <property type="entry name" value="HTH_CROC1"/>
    <property type="match status" value="1"/>
</dbReference>
<name>A5N522_CLOK5</name>
<dbReference type="PANTHER" id="PTHR46558">
    <property type="entry name" value="TRACRIPTIONAL REGULATORY PROTEIN-RELATED-RELATED"/>
    <property type="match status" value="1"/>
</dbReference>
<gene>
    <name evidence="3" type="ordered locus">CKL_0349</name>
</gene>
<accession>A5N522</accession>
<evidence type="ECO:0000259" key="2">
    <source>
        <dbReference type="PROSITE" id="PS50943"/>
    </source>
</evidence>
<dbReference type="AlphaFoldDB" id="A5N522"/>
<evidence type="ECO:0000313" key="4">
    <source>
        <dbReference type="Proteomes" id="UP000002411"/>
    </source>
</evidence>
<dbReference type="SUPFAM" id="SSF48452">
    <property type="entry name" value="TPR-like"/>
    <property type="match status" value="1"/>
</dbReference>
<dbReference type="Proteomes" id="UP000002411">
    <property type="component" value="Chromosome"/>
</dbReference>
<dbReference type="Pfam" id="PF01381">
    <property type="entry name" value="HTH_3"/>
    <property type="match status" value="1"/>
</dbReference>
<dbReference type="Gene3D" id="1.25.40.10">
    <property type="entry name" value="Tetratricopeptide repeat domain"/>
    <property type="match status" value="1"/>
</dbReference>
<reference evidence="3 4" key="1">
    <citation type="journal article" date="2008" name="Proc. Natl. Acad. Sci. U.S.A.">
        <title>The genome of Clostridium kluyveri, a strict anaerobe with unique metabolic features.</title>
        <authorList>
            <person name="Seedorf H."/>
            <person name="Fricke W.F."/>
            <person name="Veith B."/>
            <person name="Brueggemann H."/>
            <person name="Liesegang H."/>
            <person name="Strittmatter A."/>
            <person name="Miethke M."/>
            <person name="Buckel W."/>
            <person name="Hinderberger J."/>
            <person name="Li F."/>
            <person name="Hagemeier C."/>
            <person name="Thauer R.K."/>
            <person name="Gottschalk G."/>
        </authorList>
    </citation>
    <scope>NUCLEOTIDE SEQUENCE [LARGE SCALE GENOMIC DNA]</scope>
    <source>
        <strain evidence="4">ATCC 8527 / DSM 555 / NCIMB 10680</strain>
    </source>
</reference>
<evidence type="ECO:0000313" key="3">
    <source>
        <dbReference type="EMBL" id="EDK32403.1"/>
    </source>
</evidence>
<dbReference type="InterPro" id="IPR001387">
    <property type="entry name" value="Cro/C1-type_HTH"/>
</dbReference>
<dbReference type="InterPro" id="IPR010982">
    <property type="entry name" value="Lambda_DNA-bd_dom_sf"/>
</dbReference>
<keyword evidence="1" id="KW-0238">DNA-binding</keyword>
<dbReference type="HOGENOM" id="CLU_056925_1_0_9"/>
<dbReference type="KEGG" id="ckl:CKL_0349"/>
<organism evidence="3 4">
    <name type="scientific">Clostridium kluyveri (strain ATCC 8527 / DSM 555 / NBRC 12016 / NCIMB 10680 / K1)</name>
    <dbReference type="NCBI Taxonomy" id="431943"/>
    <lineage>
        <taxon>Bacteria</taxon>
        <taxon>Bacillati</taxon>
        <taxon>Bacillota</taxon>
        <taxon>Clostridia</taxon>
        <taxon>Eubacteriales</taxon>
        <taxon>Clostridiaceae</taxon>
        <taxon>Clostridium</taxon>
    </lineage>
</organism>
<evidence type="ECO:0000256" key="1">
    <source>
        <dbReference type="ARBA" id="ARBA00023125"/>
    </source>
</evidence>
<proteinExistence type="predicted"/>
<dbReference type="InterPro" id="IPR011990">
    <property type="entry name" value="TPR-like_helical_dom_sf"/>
</dbReference>
<protein>
    <submittedName>
        <fullName evidence="3">Transcriptional regulator</fullName>
    </submittedName>
</protein>
<sequence>MDKLQIGEVILKLRKKREITQEQLGKFIGVSTAAVSKWEVGNSYPDITLLPVLASFFNISIDELLNYKIELSEKEVMEIFRECEAMFAGENIEKGIDTAKKYIEKYNSSYYLKLRIGFLFNMYSWRSGSEKKAEKMINYASKLFEDIEKNCGNSEITEQALYLLSGIYLSKDEDDRSVEVLNKIHKSEYNIDFMLANIYIKKGDIKKGRKMLQMQLWKNIFEMSSVLMCLAKSYLKDKKDLDIIEKYCNLSIQVKKLLSPEADSLLGFHIEYMGFAQIYLKLGEKEKALDMLKRWINYIEVNNINDPKDFESVWCFNELSSNKSSFTLNMYENMRKILEEDIFDSMRENEYFKIILDKVKDMERKTVK</sequence>
<dbReference type="PANTHER" id="PTHR46558:SF11">
    <property type="entry name" value="HTH-TYPE TRANSCRIPTIONAL REGULATOR XRE"/>
    <property type="match status" value="1"/>
</dbReference>
<feature type="domain" description="HTH cro/C1-type" evidence="2">
    <location>
        <begin position="10"/>
        <end position="64"/>
    </location>
</feature>
<dbReference type="RefSeq" id="WP_011988918.1">
    <property type="nucleotide sequence ID" value="NC_009706.1"/>
</dbReference>
<dbReference type="CDD" id="cd00093">
    <property type="entry name" value="HTH_XRE"/>
    <property type="match status" value="1"/>
</dbReference>
<dbReference type="EMBL" id="CP000673">
    <property type="protein sequence ID" value="EDK32403.1"/>
    <property type="molecule type" value="Genomic_DNA"/>
</dbReference>
<dbReference type="SMART" id="SM00530">
    <property type="entry name" value="HTH_XRE"/>
    <property type="match status" value="1"/>
</dbReference>